<evidence type="ECO:0000256" key="6">
    <source>
        <dbReference type="ARBA" id="ARBA00009320"/>
    </source>
</evidence>
<dbReference type="Pfam" id="PF01063">
    <property type="entry name" value="Aminotran_4"/>
    <property type="match status" value="1"/>
</dbReference>
<evidence type="ECO:0000256" key="17">
    <source>
        <dbReference type="RuleBase" id="RU364094"/>
    </source>
</evidence>
<keyword evidence="9 17" id="KW-0808">Transferase</keyword>
<evidence type="ECO:0000256" key="12">
    <source>
        <dbReference type="ARBA" id="ARBA00048212"/>
    </source>
</evidence>
<dbReference type="InterPro" id="IPR036038">
    <property type="entry name" value="Aminotransferase-like"/>
</dbReference>
<dbReference type="GO" id="GO:0052655">
    <property type="term" value="F:L-valine-2-oxoglutarate transaminase activity"/>
    <property type="evidence" value="ECO:0007669"/>
    <property type="project" value="RHEA"/>
</dbReference>
<gene>
    <name evidence="17 18" type="primary">ilvE</name>
    <name evidence="18" type="ORF">E5163_15020</name>
</gene>
<dbReference type="GO" id="GO:0009097">
    <property type="term" value="P:isoleucine biosynthetic process"/>
    <property type="evidence" value="ECO:0007669"/>
    <property type="project" value="UniProtKB-UniPathway"/>
</dbReference>
<evidence type="ECO:0000256" key="10">
    <source>
        <dbReference type="ARBA" id="ARBA00022898"/>
    </source>
</evidence>
<comment type="pathway">
    <text evidence="5 17">Amino-acid biosynthesis; L-leucine biosynthesis; L-leucine from 3-methyl-2-oxobutanoate: step 4/4.</text>
</comment>
<keyword evidence="8 17" id="KW-0028">Amino-acid biosynthesis</keyword>
<comment type="pathway">
    <text evidence="4 17">Amino-acid biosynthesis; L-valine biosynthesis; L-valine from pyruvate: step 4/4.</text>
</comment>
<organism evidence="18 19">
    <name type="scientific">Marinicauda algicola</name>
    <dbReference type="NCBI Taxonomy" id="2029849"/>
    <lineage>
        <taxon>Bacteria</taxon>
        <taxon>Pseudomonadati</taxon>
        <taxon>Pseudomonadota</taxon>
        <taxon>Alphaproteobacteria</taxon>
        <taxon>Maricaulales</taxon>
        <taxon>Maricaulaceae</taxon>
        <taxon>Marinicauda</taxon>
    </lineage>
</organism>
<evidence type="ECO:0000256" key="11">
    <source>
        <dbReference type="ARBA" id="ARBA00023304"/>
    </source>
</evidence>
<dbReference type="RefSeq" id="WP_135997351.1">
    <property type="nucleotide sequence ID" value="NZ_CP071057.1"/>
</dbReference>
<dbReference type="CDD" id="cd00449">
    <property type="entry name" value="PLPDE_IV"/>
    <property type="match status" value="1"/>
</dbReference>
<evidence type="ECO:0000256" key="2">
    <source>
        <dbReference type="ARBA" id="ARBA00003109"/>
    </source>
</evidence>
<evidence type="ECO:0000256" key="13">
    <source>
        <dbReference type="ARBA" id="ARBA00048798"/>
    </source>
</evidence>
<comment type="catalytic activity">
    <reaction evidence="12 17">
        <text>L-valine + 2-oxoglutarate = 3-methyl-2-oxobutanoate + L-glutamate</text>
        <dbReference type="Rhea" id="RHEA:24813"/>
        <dbReference type="ChEBI" id="CHEBI:11851"/>
        <dbReference type="ChEBI" id="CHEBI:16810"/>
        <dbReference type="ChEBI" id="CHEBI:29985"/>
        <dbReference type="ChEBI" id="CHEBI:57762"/>
        <dbReference type="EC" id="2.6.1.42"/>
    </reaction>
</comment>
<comment type="function">
    <text evidence="2 17">Acts on leucine, isoleucine and valine.</text>
</comment>
<dbReference type="UniPathway" id="UPA00048">
    <property type="reaction ID" value="UER00073"/>
</dbReference>
<dbReference type="PROSITE" id="PS00770">
    <property type="entry name" value="AA_TRANSFER_CLASS_4"/>
    <property type="match status" value="1"/>
</dbReference>
<evidence type="ECO:0000256" key="5">
    <source>
        <dbReference type="ARBA" id="ARBA00005072"/>
    </source>
</evidence>
<dbReference type="GO" id="GO:0005829">
    <property type="term" value="C:cytosol"/>
    <property type="evidence" value="ECO:0007669"/>
    <property type="project" value="TreeGrafter"/>
</dbReference>
<dbReference type="Gene3D" id="3.30.470.10">
    <property type="match status" value="1"/>
</dbReference>
<dbReference type="InterPro" id="IPR043132">
    <property type="entry name" value="BCAT-like_C"/>
</dbReference>
<keyword evidence="11 17" id="KW-0100">Branched-chain amino acid biosynthesis</keyword>
<dbReference type="UniPathway" id="UPA00047">
    <property type="reaction ID" value="UER00058"/>
</dbReference>
<dbReference type="FunFam" id="3.20.10.10:FF:000002">
    <property type="entry name" value="D-alanine aminotransferase"/>
    <property type="match status" value="1"/>
</dbReference>
<evidence type="ECO:0000256" key="3">
    <source>
        <dbReference type="ARBA" id="ARBA00004824"/>
    </source>
</evidence>
<evidence type="ECO:0000313" key="18">
    <source>
        <dbReference type="EMBL" id="TGY87377.1"/>
    </source>
</evidence>
<dbReference type="InterPro" id="IPR043131">
    <property type="entry name" value="BCAT-like_N"/>
</dbReference>
<dbReference type="InterPro" id="IPR005785">
    <property type="entry name" value="B_amino_transI"/>
</dbReference>
<dbReference type="UniPathway" id="UPA00049">
    <property type="reaction ID" value="UER00062"/>
</dbReference>
<comment type="similarity">
    <text evidence="6 15">Belongs to the class-IV pyridoxal-phosphate-dependent aminotransferase family.</text>
</comment>
<reference evidence="18 19" key="1">
    <citation type="journal article" date="2017" name="Int. J. Syst. Evol. Microbiol.">
        <title>Marinicauda algicola sp. nov., isolated from a marine red alga Rhodosorus marinus.</title>
        <authorList>
            <person name="Jeong S.E."/>
            <person name="Jeon S.H."/>
            <person name="Chun B.H."/>
            <person name="Kim D.W."/>
            <person name="Jeon C.O."/>
        </authorList>
    </citation>
    <scope>NUCLEOTIDE SEQUENCE [LARGE SCALE GENOMIC DNA]</scope>
    <source>
        <strain evidence="18 19">JCM 31718</strain>
    </source>
</reference>
<dbReference type="PANTHER" id="PTHR42743:SF11">
    <property type="entry name" value="AMINODEOXYCHORISMATE LYASE"/>
    <property type="match status" value="1"/>
</dbReference>
<dbReference type="AlphaFoldDB" id="A0A4S2GWA8"/>
<evidence type="ECO:0000256" key="4">
    <source>
        <dbReference type="ARBA" id="ARBA00004931"/>
    </source>
</evidence>
<keyword evidence="7 17" id="KW-0032">Aminotransferase</keyword>
<dbReference type="Gene3D" id="3.20.10.10">
    <property type="entry name" value="D-amino Acid Aminotransferase, subunit A, domain 2"/>
    <property type="match status" value="1"/>
</dbReference>
<sequence length="299" mass="33429">MAQIPSFDDRDGFIHVDGELVPWREARTHLLTHALHYSSSVFEGERAYGGRIFRSREHSQRLLRSAEAIFLPMRVGVEEIERAKYEVLEANGFSDAYVRAFAFRGSRKMGVDAREGGPAHFAVAAWTDWASYFDPDRRAAGIDLVTVPTRRPPPQCMRVQAKAAGNYQISICAKAEAQAMGAFDALMLDWEGHVAESSGANIFFIKDGMLVTPKADRFLDGLTRQTVIEMCRESGWRVEDQRRVSPEELLSADEVFLTGSAVEVTPVRQITHEGQSYEFGTEGHGLEIAAAYAERVRAR</sequence>
<comment type="pathway">
    <text evidence="3 17">Amino-acid biosynthesis; L-isoleucine biosynthesis; L-isoleucine from 2-oxobutanoate: step 4/4.</text>
</comment>
<comment type="catalytic activity">
    <reaction evidence="14 17">
        <text>L-leucine + 2-oxoglutarate = 4-methyl-2-oxopentanoate + L-glutamate</text>
        <dbReference type="Rhea" id="RHEA:18321"/>
        <dbReference type="ChEBI" id="CHEBI:16810"/>
        <dbReference type="ChEBI" id="CHEBI:17865"/>
        <dbReference type="ChEBI" id="CHEBI:29985"/>
        <dbReference type="ChEBI" id="CHEBI:57427"/>
        <dbReference type="EC" id="2.6.1.42"/>
    </reaction>
</comment>
<dbReference type="PANTHER" id="PTHR42743">
    <property type="entry name" value="AMINO-ACID AMINOTRANSFERASE"/>
    <property type="match status" value="1"/>
</dbReference>
<dbReference type="InterPro" id="IPR001544">
    <property type="entry name" value="Aminotrans_IV"/>
</dbReference>
<dbReference type="Proteomes" id="UP000308054">
    <property type="component" value="Unassembled WGS sequence"/>
</dbReference>
<accession>A0A4S2GWA8</accession>
<evidence type="ECO:0000313" key="19">
    <source>
        <dbReference type="Proteomes" id="UP000308054"/>
    </source>
</evidence>
<comment type="caution">
    <text evidence="18">The sequence shown here is derived from an EMBL/GenBank/DDBJ whole genome shotgun (WGS) entry which is preliminary data.</text>
</comment>
<evidence type="ECO:0000256" key="16">
    <source>
        <dbReference type="RuleBase" id="RU004516"/>
    </source>
</evidence>
<dbReference type="EC" id="2.6.1.42" evidence="17"/>
<evidence type="ECO:0000256" key="1">
    <source>
        <dbReference type="ARBA" id="ARBA00001933"/>
    </source>
</evidence>
<proteinExistence type="inferred from homology"/>
<dbReference type="GO" id="GO:0009098">
    <property type="term" value="P:L-leucine biosynthetic process"/>
    <property type="evidence" value="ECO:0007669"/>
    <property type="project" value="UniProtKB-UniPathway"/>
</dbReference>
<dbReference type="NCBIfam" id="TIGR01122">
    <property type="entry name" value="ilvE_I"/>
    <property type="match status" value="1"/>
</dbReference>
<comment type="cofactor">
    <cofactor evidence="1 16">
        <name>pyridoxal 5'-phosphate</name>
        <dbReference type="ChEBI" id="CHEBI:597326"/>
    </cofactor>
</comment>
<keyword evidence="10 16" id="KW-0663">Pyridoxal phosphate</keyword>
<evidence type="ECO:0000256" key="9">
    <source>
        <dbReference type="ARBA" id="ARBA00022679"/>
    </source>
</evidence>
<dbReference type="OrthoDB" id="21319at2"/>
<evidence type="ECO:0000256" key="7">
    <source>
        <dbReference type="ARBA" id="ARBA00022576"/>
    </source>
</evidence>
<evidence type="ECO:0000256" key="14">
    <source>
        <dbReference type="ARBA" id="ARBA00049229"/>
    </source>
</evidence>
<dbReference type="GO" id="GO:0009099">
    <property type="term" value="P:L-valine biosynthetic process"/>
    <property type="evidence" value="ECO:0007669"/>
    <property type="project" value="UniProtKB-UniPathway"/>
</dbReference>
<evidence type="ECO:0000256" key="15">
    <source>
        <dbReference type="RuleBase" id="RU004106"/>
    </source>
</evidence>
<dbReference type="InterPro" id="IPR050571">
    <property type="entry name" value="Class-IV_PLP-Dep_Aminotrnsfr"/>
</dbReference>
<name>A0A4S2GWA8_9PROT</name>
<dbReference type="SUPFAM" id="SSF56752">
    <property type="entry name" value="D-aminoacid aminotransferase-like PLP-dependent enzymes"/>
    <property type="match status" value="1"/>
</dbReference>
<dbReference type="InterPro" id="IPR018300">
    <property type="entry name" value="Aminotrans_IV_CS"/>
</dbReference>
<comment type="catalytic activity">
    <reaction evidence="13 17">
        <text>L-isoleucine + 2-oxoglutarate = (S)-3-methyl-2-oxopentanoate + L-glutamate</text>
        <dbReference type="Rhea" id="RHEA:24801"/>
        <dbReference type="ChEBI" id="CHEBI:16810"/>
        <dbReference type="ChEBI" id="CHEBI:29985"/>
        <dbReference type="ChEBI" id="CHEBI:35146"/>
        <dbReference type="ChEBI" id="CHEBI:58045"/>
        <dbReference type="EC" id="2.6.1.42"/>
    </reaction>
</comment>
<protein>
    <recommendedName>
        <fullName evidence="17">Branched-chain-amino-acid aminotransferase</fullName>
        <shortName evidence="17">BCAT</shortName>
        <ecNumber evidence="17">2.6.1.42</ecNumber>
    </recommendedName>
</protein>
<dbReference type="EMBL" id="SRXW01000006">
    <property type="protein sequence ID" value="TGY87377.1"/>
    <property type="molecule type" value="Genomic_DNA"/>
</dbReference>
<dbReference type="GO" id="GO:0052654">
    <property type="term" value="F:L-leucine-2-oxoglutarate transaminase activity"/>
    <property type="evidence" value="ECO:0007669"/>
    <property type="project" value="RHEA"/>
</dbReference>
<keyword evidence="19" id="KW-1185">Reference proteome</keyword>
<evidence type="ECO:0000256" key="8">
    <source>
        <dbReference type="ARBA" id="ARBA00022605"/>
    </source>
</evidence>
<dbReference type="GO" id="GO:0052656">
    <property type="term" value="F:L-isoleucine-2-oxoglutarate transaminase activity"/>
    <property type="evidence" value="ECO:0007669"/>
    <property type="project" value="RHEA"/>
</dbReference>